<comment type="caution">
    <text evidence="11">The sequence shown here is derived from an EMBL/GenBank/DDBJ whole genome shotgun (WGS) entry which is preliminary data.</text>
</comment>
<comment type="catalytic activity">
    <reaction evidence="8">
        <text>fluoride(in) = fluoride(out)</text>
        <dbReference type="Rhea" id="RHEA:76159"/>
        <dbReference type="ChEBI" id="CHEBI:17051"/>
    </reaction>
    <physiologicalReaction direction="left-to-right" evidence="8">
        <dbReference type="Rhea" id="RHEA:76160"/>
    </physiologicalReaction>
</comment>
<protein>
    <recommendedName>
        <fullName evidence="10">Fluoride-specific ion channel FluC</fullName>
    </recommendedName>
</protein>
<dbReference type="PATRIC" id="fig|888064.11.peg.500"/>
<dbReference type="Pfam" id="PF02537">
    <property type="entry name" value="CRCB"/>
    <property type="match status" value="1"/>
</dbReference>
<comment type="subcellular location">
    <subcellularLocation>
        <location evidence="1 10">Cell membrane</location>
        <topology evidence="1 10">Multi-pass membrane protein</topology>
    </subcellularLocation>
</comment>
<dbReference type="OrthoDB" id="9799631at2"/>
<evidence type="ECO:0000313" key="12">
    <source>
        <dbReference type="Proteomes" id="UP000010296"/>
    </source>
</evidence>
<evidence type="ECO:0000313" key="11">
    <source>
        <dbReference type="EMBL" id="EFU74972.1"/>
    </source>
</evidence>
<dbReference type="AlphaFoldDB" id="E6LCW2"/>
<keyword evidence="12" id="KW-1185">Reference proteome</keyword>
<keyword evidence="10" id="KW-0813">Transport</keyword>
<dbReference type="GO" id="GO:0140114">
    <property type="term" value="P:cellular detoxification of fluoride"/>
    <property type="evidence" value="ECO:0007669"/>
    <property type="project" value="UniProtKB-UniRule"/>
</dbReference>
<feature type="transmembrane region" description="Helical" evidence="10">
    <location>
        <begin position="31"/>
        <end position="49"/>
    </location>
</feature>
<keyword evidence="10" id="KW-0915">Sodium</keyword>
<keyword evidence="4 10" id="KW-1133">Transmembrane helix</keyword>
<dbReference type="RefSeq" id="WP_007207223.1">
    <property type="nucleotide sequence ID" value="NZ_GL622241.1"/>
</dbReference>
<comment type="similarity">
    <text evidence="7 10">Belongs to the fluoride channel Fluc/FEX (TC 1.A.43) family.</text>
</comment>
<evidence type="ECO:0000256" key="9">
    <source>
        <dbReference type="ARBA" id="ARBA00049940"/>
    </source>
</evidence>
<dbReference type="InterPro" id="IPR003691">
    <property type="entry name" value="FluC"/>
</dbReference>
<proteinExistence type="inferred from homology"/>
<evidence type="ECO:0000256" key="8">
    <source>
        <dbReference type="ARBA" id="ARBA00035585"/>
    </source>
</evidence>
<evidence type="ECO:0000256" key="6">
    <source>
        <dbReference type="ARBA" id="ARBA00023303"/>
    </source>
</evidence>
<evidence type="ECO:0000256" key="5">
    <source>
        <dbReference type="ARBA" id="ARBA00023136"/>
    </source>
</evidence>
<sequence>MNYVIVAFFAFFGGILRYLLAIELPKIDLFPIGTLVANYLGCFLFSWLVKHIMVDRDINGRLILGVGTGFCGGLTTFSSFALDAVQLVQQQAYGLAFLYLAASIIGGLFFVWLGEVIVRRRVSE</sequence>
<dbReference type="PANTHER" id="PTHR28259:SF1">
    <property type="entry name" value="FLUORIDE EXPORT PROTEIN 1-RELATED"/>
    <property type="match status" value="1"/>
</dbReference>
<comment type="activity regulation">
    <text evidence="10">Na(+) is not transported, but it plays an essential structural role and its presence is essential for fluoride channel function.</text>
</comment>
<keyword evidence="2 10" id="KW-1003">Cell membrane</keyword>
<evidence type="ECO:0000256" key="7">
    <source>
        <dbReference type="ARBA" id="ARBA00035120"/>
    </source>
</evidence>
<evidence type="ECO:0000256" key="10">
    <source>
        <dbReference type="HAMAP-Rule" id="MF_00454"/>
    </source>
</evidence>
<dbReference type="HOGENOM" id="CLU_114342_1_2_9"/>
<evidence type="ECO:0000256" key="4">
    <source>
        <dbReference type="ARBA" id="ARBA00022989"/>
    </source>
</evidence>
<dbReference type="STRING" id="888064.HMPREF9088_0202"/>
<dbReference type="EMBL" id="AEPV01000004">
    <property type="protein sequence ID" value="EFU74972.1"/>
    <property type="molecule type" value="Genomic_DNA"/>
</dbReference>
<feature type="transmembrane region" description="Helical" evidence="10">
    <location>
        <begin position="92"/>
        <end position="113"/>
    </location>
</feature>
<evidence type="ECO:0000256" key="2">
    <source>
        <dbReference type="ARBA" id="ARBA00022475"/>
    </source>
</evidence>
<keyword evidence="10" id="KW-0406">Ion transport</keyword>
<evidence type="ECO:0000256" key="3">
    <source>
        <dbReference type="ARBA" id="ARBA00022692"/>
    </source>
</evidence>
<name>E6LCW2_ENTI1</name>
<evidence type="ECO:0000256" key="1">
    <source>
        <dbReference type="ARBA" id="ARBA00004651"/>
    </source>
</evidence>
<feature type="transmembrane region" description="Helical" evidence="10">
    <location>
        <begin position="61"/>
        <end position="80"/>
    </location>
</feature>
<organism evidence="11 12">
    <name type="scientific">Enterococcus italicus (strain DSM 15952 / CCUG 50447 / LMG 22039 / TP 1.5)</name>
    <dbReference type="NCBI Taxonomy" id="888064"/>
    <lineage>
        <taxon>Bacteria</taxon>
        <taxon>Bacillati</taxon>
        <taxon>Bacillota</taxon>
        <taxon>Bacilli</taxon>
        <taxon>Lactobacillales</taxon>
        <taxon>Enterococcaceae</taxon>
        <taxon>Enterococcus</taxon>
    </lineage>
</organism>
<keyword evidence="6 10" id="KW-0407">Ion channel</keyword>
<keyword evidence="5 10" id="KW-0472">Membrane</keyword>
<comment type="function">
    <text evidence="9 10">Fluoride-specific ion channel. Important for reducing fluoride concentration in the cell, thus reducing its toxicity.</text>
</comment>
<dbReference type="eggNOG" id="COG0239">
    <property type="taxonomic scope" value="Bacteria"/>
</dbReference>
<dbReference type="GO" id="GO:0005886">
    <property type="term" value="C:plasma membrane"/>
    <property type="evidence" value="ECO:0007669"/>
    <property type="project" value="UniProtKB-SubCell"/>
</dbReference>
<dbReference type="HAMAP" id="MF_00454">
    <property type="entry name" value="FluC"/>
    <property type="match status" value="1"/>
</dbReference>
<accession>E6LCW2</accession>
<gene>
    <name evidence="10 11" type="primary">crcB</name>
    <name evidence="10" type="synonym">fluC</name>
    <name evidence="11" type="ORF">HMPREF9088_0202</name>
</gene>
<keyword evidence="10" id="KW-0479">Metal-binding</keyword>
<dbReference type="GO" id="GO:0046872">
    <property type="term" value="F:metal ion binding"/>
    <property type="evidence" value="ECO:0007669"/>
    <property type="project" value="UniProtKB-KW"/>
</dbReference>
<dbReference type="Proteomes" id="UP000010296">
    <property type="component" value="Unassembled WGS sequence"/>
</dbReference>
<feature type="binding site" evidence="10">
    <location>
        <position position="75"/>
    </location>
    <ligand>
        <name>Na(+)</name>
        <dbReference type="ChEBI" id="CHEBI:29101"/>
        <note>structural</note>
    </ligand>
</feature>
<dbReference type="PANTHER" id="PTHR28259">
    <property type="entry name" value="FLUORIDE EXPORT PROTEIN 1-RELATED"/>
    <property type="match status" value="1"/>
</dbReference>
<feature type="binding site" evidence="10">
    <location>
        <position position="72"/>
    </location>
    <ligand>
        <name>Na(+)</name>
        <dbReference type="ChEBI" id="CHEBI:29101"/>
        <note>structural</note>
    </ligand>
</feature>
<dbReference type="GO" id="GO:0062054">
    <property type="term" value="F:fluoride channel activity"/>
    <property type="evidence" value="ECO:0007669"/>
    <property type="project" value="UniProtKB-UniRule"/>
</dbReference>
<reference evidence="11 12" key="1">
    <citation type="submission" date="2010-12" db="EMBL/GenBank/DDBJ databases">
        <authorList>
            <person name="Muzny D."/>
            <person name="Qin X."/>
            <person name="Deng J."/>
            <person name="Jiang H."/>
            <person name="Liu Y."/>
            <person name="Qu J."/>
            <person name="Song X.-Z."/>
            <person name="Zhang L."/>
            <person name="Thornton R."/>
            <person name="Coyle M."/>
            <person name="Francisco L."/>
            <person name="Jackson L."/>
            <person name="Javaid M."/>
            <person name="Korchina V."/>
            <person name="Kovar C."/>
            <person name="Mata R."/>
            <person name="Mathew T."/>
            <person name="Ngo R."/>
            <person name="Nguyen L."/>
            <person name="Nguyen N."/>
            <person name="Okwuonu G."/>
            <person name="Ongeri F."/>
            <person name="Pham C."/>
            <person name="Simmons D."/>
            <person name="Wilczek-Boney K."/>
            <person name="Hale W."/>
            <person name="Jakkamsetti A."/>
            <person name="Pham P."/>
            <person name="Ruth R."/>
            <person name="San Lucas F."/>
            <person name="Warren J."/>
            <person name="Zhang J."/>
            <person name="Zhao Z."/>
            <person name="Zhou C."/>
            <person name="Zhu D."/>
            <person name="Lee S."/>
            <person name="Bess C."/>
            <person name="Blankenburg K."/>
            <person name="Forbes L."/>
            <person name="Fu Q."/>
            <person name="Gubbala S."/>
            <person name="Hirani K."/>
            <person name="Jayaseelan J.C."/>
            <person name="Lara F."/>
            <person name="Munidasa M."/>
            <person name="Palculict T."/>
            <person name="Patil S."/>
            <person name="Pu L.-L."/>
            <person name="Saada N."/>
            <person name="Tang L."/>
            <person name="Weissenberger G."/>
            <person name="Zhu Y."/>
            <person name="Hemphill L."/>
            <person name="Shang Y."/>
            <person name="Youmans B."/>
            <person name="Ayvaz T."/>
            <person name="Ross M."/>
            <person name="Santibanez J."/>
            <person name="Aqrawi P."/>
            <person name="Gross S."/>
            <person name="Joshi V."/>
            <person name="Fowler G."/>
            <person name="Nazareth L."/>
            <person name="Reid J."/>
            <person name="Worley K."/>
            <person name="Petrosino J."/>
            <person name="Highlander S."/>
            <person name="Gibbs R."/>
        </authorList>
    </citation>
    <scope>NUCLEOTIDE SEQUENCE [LARGE SCALE GENOMIC DNA]</scope>
    <source>
        <strain evidence="12">DSM 15952 / CCUG 50447 / LMG 22039 / TP 1.5</strain>
    </source>
</reference>
<keyword evidence="3 10" id="KW-0812">Transmembrane</keyword>